<dbReference type="InterPro" id="IPR024410">
    <property type="entry name" value="Phage_TAC_12"/>
</dbReference>
<protein>
    <submittedName>
        <fullName evidence="1">Uncharacterized protein</fullName>
    </submittedName>
</protein>
<dbReference type="RefSeq" id="WP_185346058.1">
    <property type="nucleotide sequence ID" value="NZ_JAAROZ010000001.1"/>
</dbReference>
<evidence type="ECO:0000313" key="1">
    <source>
        <dbReference type="EMBL" id="MBC2115682.1"/>
    </source>
</evidence>
<sequence length="158" mass="17942">MITLKIKGTDHELKFNLKALFKANQDFSTKDDEGDSLGNGGSQLYIQLGLGNDEALANVIRVTAKGKFSEDDILDAIENYIEEEGITYDEFFELFKREMEQSRFFSKKITDLKKTLEKQKITLSNKDTDEAKEQLQGVEHILSLMPQEKSLSLAPDTE</sequence>
<dbReference type="Pfam" id="PF12363">
    <property type="entry name" value="Phage_TAC_12"/>
    <property type="match status" value="1"/>
</dbReference>
<name>A0A7X0YK17_9LIST</name>
<accession>A0A7X0YK17</accession>
<gene>
    <name evidence="1" type="ORF">HCB06_03535</name>
</gene>
<dbReference type="EMBL" id="JAARXI010000002">
    <property type="protein sequence ID" value="MBC2115682.1"/>
    <property type="molecule type" value="Genomic_DNA"/>
</dbReference>
<dbReference type="AlphaFoldDB" id="A0A7X0YK17"/>
<evidence type="ECO:0000313" key="2">
    <source>
        <dbReference type="Proteomes" id="UP000529446"/>
    </source>
</evidence>
<organism evidence="1 2">
    <name type="scientific">Listeria booriae</name>
    <dbReference type="NCBI Taxonomy" id="1552123"/>
    <lineage>
        <taxon>Bacteria</taxon>
        <taxon>Bacillati</taxon>
        <taxon>Bacillota</taxon>
        <taxon>Bacilli</taxon>
        <taxon>Bacillales</taxon>
        <taxon>Listeriaceae</taxon>
        <taxon>Listeria</taxon>
    </lineage>
</organism>
<proteinExistence type="predicted"/>
<reference evidence="1 2" key="1">
    <citation type="submission" date="2020-03" db="EMBL/GenBank/DDBJ databases">
        <title>Soil Listeria distribution.</title>
        <authorList>
            <person name="Liao J."/>
            <person name="Wiedmann M."/>
        </authorList>
    </citation>
    <scope>NUCLEOTIDE SEQUENCE [LARGE SCALE GENOMIC DNA]</scope>
    <source>
        <strain evidence="1 2">FSL L7-0360</strain>
    </source>
</reference>
<dbReference type="Proteomes" id="UP000529446">
    <property type="component" value="Unassembled WGS sequence"/>
</dbReference>
<comment type="caution">
    <text evidence="1">The sequence shown here is derived from an EMBL/GenBank/DDBJ whole genome shotgun (WGS) entry which is preliminary data.</text>
</comment>